<comment type="caution">
    <text evidence="1">The sequence shown here is derived from an EMBL/GenBank/DDBJ whole genome shotgun (WGS) entry which is preliminary data.</text>
</comment>
<evidence type="ECO:0000313" key="1">
    <source>
        <dbReference type="EMBL" id="TSJ41018.1"/>
    </source>
</evidence>
<name>A0A556MMD3_9SPHI</name>
<accession>A0A556MMD3</accession>
<dbReference type="EMBL" id="VLPK01000002">
    <property type="protein sequence ID" value="TSJ41018.1"/>
    <property type="molecule type" value="Genomic_DNA"/>
</dbReference>
<organism evidence="1 2">
    <name type="scientific">Mucilaginibacter corticis</name>
    <dbReference type="NCBI Taxonomy" id="2597670"/>
    <lineage>
        <taxon>Bacteria</taxon>
        <taxon>Pseudomonadati</taxon>
        <taxon>Bacteroidota</taxon>
        <taxon>Sphingobacteriia</taxon>
        <taxon>Sphingobacteriales</taxon>
        <taxon>Sphingobacteriaceae</taxon>
        <taxon>Mucilaginibacter</taxon>
    </lineage>
</organism>
<sequence length="128" mass="14612">MITEFYIDAELGRGLTPVHVEPVSCDQWDLPACPQFELSFFNETQICTLIVQLENGTWYDRRVRLGENSGFLCLFNNATDEIRDPDYRSPLHAAELQQIGAAISQHMSTQLKIWLNLFVPPYPAPVLN</sequence>
<reference evidence="1 2" key="1">
    <citation type="submission" date="2019-07" db="EMBL/GenBank/DDBJ databases">
        <authorList>
            <person name="Huq M.A."/>
        </authorList>
    </citation>
    <scope>NUCLEOTIDE SEQUENCE [LARGE SCALE GENOMIC DNA]</scope>
    <source>
        <strain evidence="1 2">MAH-19</strain>
    </source>
</reference>
<proteinExistence type="predicted"/>
<dbReference type="Proteomes" id="UP000318733">
    <property type="component" value="Unassembled WGS sequence"/>
</dbReference>
<dbReference type="RefSeq" id="WP_144249056.1">
    <property type="nucleotide sequence ID" value="NZ_VLPK01000002.1"/>
</dbReference>
<keyword evidence="2" id="KW-1185">Reference proteome</keyword>
<evidence type="ECO:0000313" key="2">
    <source>
        <dbReference type="Proteomes" id="UP000318733"/>
    </source>
</evidence>
<protein>
    <submittedName>
        <fullName evidence="1">Uncharacterized protein</fullName>
    </submittedName>
</protein>
<gene>
    <name evidence="1" type="ORF">FO440_14895</name>
</gene>
<dbReference type="AlphaFoldDB" id="A0A556MMD3"/>
<dbReference type="OrthoDB" id="797021at2"/>